<evidence type="ECO:0000256" key="1">
    <source>
        <dbReference type="SAM" id="MobiDB-lite"/>
    </source>
</evidence>
<reference evidence="3 4" key="1">
    <citation type="journal article" date="2016" name="Mol. Biol. Evol.">
        <title>Comparative Genomics of Early-Diverging Mushroom-Forming Fungi Provides Insights into the Origins of Lignocellulose Decay Capabilities.</title>
        <authorList>
            <person name="Nagy L.G."/>
            <person name="Riley R."/>
            <person name="Tritt A."/>
            <person name="Adam C."/>
            <person name="Daum C."/>
            <person name="Floudas D."/>
            <person name="Sun H."/>
            <person name="Yadav J.S."/>
            <person name="Pangilinan J."/>
            <person name="Larsson K.H."/>
            <person name="Matsuura K."/>
            <person name="Barry K."/>
            <person name="Labutti K."/>
            <person name="Kuo R."/>
            <person name="Ohm R.A."/>
            <person name="Bhattacharya S.S."/>
            <person name="Shirouzu T."/>
            <person name="Yoshinaga Y."/>
            <person name="Martin F.M."/>
            <person name="Grigoriev I.V."/>
            <person name="Hibbett D.S."/>
        </authorList>
    </citation>
    <scope>NUCLEOTIDE SEQUENCE [LARGE SCALE GENOMIC DNA]</scope>
    <source>
        <strain evidence="3 4">HHB12733</strain>
    </source>
</reference>
<feature type="region of interest" description="Disordered" evidence="1">
    <location>
        <begin position="335"/>
        <end position="426"/>
    </location>
</feature>
<evidence type="ECO:0000313" key="3">
    <source>
        <dbReference type="EMBL" id="KZT58037.1"/>
    </source>
</evidence>
<keyword evidence="2" id="KW-1133">Transmembrane helix</keyword>
<organism evidence="3 4">
    <name type="scientific">Calocera cornea HHB12733</name>
    <dbReference type="NCBI Taxonomy" id="1353952"/>
    <lineage>
        <taxon>Eukaryota</taxon>
        <taxon>Fungi</taxon>
        <taxon>Dikarya</taxon>
        <taxon>Basidiomycota</taxon>
        <taxon>Agaricomycotina</taxon>
        <taxon>Dacrymycetes</taxon>
        <taxon>Dacrymycetales</taxon>
        <taxon>Dacrymycetaceae</taxon>
        <taxon>Calocera</taxon>
    </lineage>
</organism>
<feature type="compositionally biased region" description="Polar residues" evidence="1">
    <location>
        <begin position="300"/>
        <end position="311"/>
    </location>
</feature>
<feature type="compositionally biased region" description="Basic and acidic residues" evidence="1">
    <location>
        <begin position="360"/>
        <end position="381"/>
    </location>
</feature>
<name>A0A165GGC2_9BASI</name>
<keyword evidence="2" id="KW-0472">Membrane</keyword>
<evidence type="ECO:0000313" key="4">
    <source>
        <dbReference type="Proteomes" id="UP000076842"/>
    </source>
</evidence>
<keyword evidence="2" id="KW-0812">Transmembrane</keyword>
<accession>A0A165GGC2</accession>
<feature type="compositionally biased region" description="Low complexity" evidence="1">
    <location>
        <begin position="15"/>
        <end position="24"/>
    </location>
</feature>
<feature type="region of interest" description="Disordered" evidence="1">
    <location>
        <begin position="1"/>
        <end position="50"/>
    </location>
</feature>
<dbReference type="Proteomes" id="UP000076842">
    <property type="component" value="Unassembled WGS sequence"/>
</dbReference>
<feature type="compositionally biased region" description="Pro residues" evidence="1">
    <location>
        <begin position="391"/>
        <end position="407"/>
    </location>
</feature>
<dbReference type="EMBL" id="KV423956">
    <property type="protein sequence ID" value="KZT58037.1"/>
    <property type="molecule type" value="Genomic_DNA"/>
</dbReference>
<feature type="region of interest" description="Disordered" evidence="1">
    <location>
        <begin position="243"/>
        <end position="323"/>
    </location>
</feature>
<sequence>MRAPRAGGRRQLPTSSSSSYDYWWPYPPQGAAPTTTSTTPAAAAAALSTPTLTTSTMDTAAEAEADDGASTTISSTVSPSFLSALSTESDTTTTTDTSSASDTGTGTPTDASFLSSTTDPSATASASATLAPQTDLSKVSIPLPLVYLIPFLLIASLALGFGVGWCLARRRRRSTPAASSSADREEDEEAFLPCAALGYSDSLSPTPAEKAHVRERDPFIAPPHTKHKGTQLLRHGQRYSISLAPGLAGSPGSPTSPSPPAAAHHARTPSLFSPYSQASGSPSAPGSPSKLPRHSRPRSTRTQASGRSDASLTPRLKDSPRPSWFRRAVANAVSPRTQAAGAGAGAGGRVPSGLTARIRRSPDELEGEGREGEDGARERVSRLLLARQGELPPPPPPPPPPPKPNPKPARTTTDASGAREAVLPLSPPQVLSPALFMGEDYASPSVYSLASPPPAGIGLGRPRTAFSALPALPVLSETSRLAGHDTGSSIPPAEPGSGTANGAFARSNRLANLREGEGSGRGARVRPLEVRKKRVPAREREVSVGLGIQQRLEMEGGG</sequence>
<proteinExistence type="predicted"/>
<evidence type="ECO:0000256" key="2">
    <source>
        <dbReference type="SAM" id="Phobius"/>
    </source>
</evidence>
<feature type="compositionally biased region" description="Basic and acidic residues" evidence="1">
    <location>
        <begin position="526"/>
        <end position="542"/>
    </location>
</feature>
<dbReference type="AlphaFoldDB" id="A0A165GGC2"/>
<feature type="transmembrane region" description="Helical" evidence="2">
    <location>
        <begin position="145"/>
        <end position="168"/>
    </location>
</feature>
<feature type="compositionally biased region" description="Low complexity" evidence="1">
    <location>
        <begin position="243"/>
        <end position="253"/>
    </location>
</feature>
<feature type="compositionally biased region" description="Low complexity" evidence="1">
    <location>
        <begin position="86"/>
        <end position="130"/>
    </location>
</feature>
<feature type="region of interest" description="Disordered" evidence="1">
    <location>
        <begin position="481"/>
        <end position="542"/>
    </location>
</feature>
<feature type="compositionally biased region" description="Low complexity" evidence="1">
    <location>
        <begin position="31"/>
        <end position="50"/>
    </location>
</feature>
<protein>
    <submittedName>
        <fullName evidence="3">Uncharacterized protein</fullName>
    </submittedName>
</protein>
<keyword evidence="4" id="KW-1185">Reference proteome</keyword>
<feature type="compositionally biased region" description="Low complexity" evidence="1">
    <location>
        <begin position="268"/>
        <end position="289"/>
    </location>
</feature>
<dbReference type="InParanoid" id="A0A165GGC2"/>
<feature type="region of interest" description="Disordered" evidence="1">
    <location>
        <begin position="84"/>
        <end position="130"/>
    </location>
</feature>
<gene>
    <name evidence="3" type="ORF">CALCODRAFT_263154</name>
</gene>